<dbReference type="Proteomes" id="UP001501047">
    <property type="component" value="Unassembled WGS sequence"/>
</dbReference>
<evidence type="ECO:0000256" key="1">
    <source>
        <dbReference type="SAM" id="Phobius"/>
    </source>
</evidence>
<evidence type="ECO:0000313" key="2">
    <source>
        <dbReference type="EMBL" id="GAA0770135.1"/>
    </source>
</evidence>
<keyword evidence="1" id="KW-0472">Membrane</keyword>
<protein>
    <submittedName>
        <fullName evidence="2">Uncharacterized protein</fullName>
    </submittedName>
</protein>
<name>A0ABP3VUR7_CLOSU</name>
<keyword evidence="1" id="KW-1133">Transmembrane helix</keyword>
<gene>
    <name evidence="2" type="ORF">GCM10008908_12500</name>
</gene>
<feature type="transmembrane region" description="Helical" evidence="1">
    <location>
        <begin position="36"/>
        <end position="54"/>
    </location>
</feature>
<comment type="caution">
    <text evidence="2">The sequence shown here is derived from an EMBL/GenBank/DDBJ whole genome shotgun (WGS) entry which is preliminary data.</text>
</comment>
<dbReference type="RefSeq" id="WP_343824701.1">
    <property type="nucleotide sequence ID" value="NZ_BAAACI010000002.1"/>
</dbReference>
<dbReference type="EMBL" id="BAAACI010000002">
    <property type="protein sequence ID" value="GAA0770135.1"/>
    <property type="molecule type" value="Genomic_DNA"/>
</dbReference>
<sequence length="57" mass="6464">MIALLLFIGIISIIVFLNNFISILKKIKNDEATSYNTMWCVISLILVWGISLFLCSI</sequence>
<evidence type="ECO:0000313" key="3">
    <source>
        <dbReference type="Proteomes" id="UP001501047"/>
    </source>
</evidence>
<organism evidence="2 3">
    <name type="scientific">Clostridium subterminale</name>
    <dbReference type="NCBI Taxonomy" id="1550"/>
    <lineage>
        <taxon>Bacteria</taxon>
        <taxon>Bacillati</taxon>
        <taxon>Bacillota</taxon>
        <taxon>Clostridia</taxon>
        <taxon>Eubacteriales</taxon>
        <taxon>Clostridiaceae</taxon>
        <taxon>Clostridium</taxon>
    </lineage>
</organism>
<accession>A0ABP3VUR7</accession>
<feature type="transmembrane region" description="Helical" evidence="1">
    <location>
        <begin position="6"/>
        <end position="24"/>
    </location>
</feature>
<reference evidence="3" key="1">
    <citation type="journal article" date="2019" name="Int. J. Syst. Evol. Microbiol.">
        <title>The Global Catalogue of Microorganisms (GCM) 10K type strain sequencing project: providing services to taxonomists for standard genome sequencing and annotation.</title>
        <authorList>
            <consortium name="The Broad Institute Genomics Platform"/>
            <consortium name="The Broad Institute Genome Sequencing Center for Infectious Disease"/>
            <person name="Wu L."/>
            <person name="Ma J."/>
        </authorList>
    </citation>
    <scope>NUCLEOTIDE SEQUENCE [LARGE SCALE GENOMIC DNA]</scope>
    <source>
        <strain evidence="3">JCM 1417</strain>
    </source>
</reference>
<proteinExistence type="predicted"/>
<keyword evidence="3" id="KW-1185">Reference proteome</keyword>
<keyword evidence="1" id="KW-0812">Transmembrane</keyword>